<evidence type="ECO:0000313" key="2">
    <source>
        <dbReference type="Proteomes" id="UP000247417"/>
    </source>
</evidence>
<dbReference type="EMBL" id="NKTX01000008">
    <property type="protein sequence ID" value="PYD82473.1"/>
    <property type="molecule type" value="Genomic_DNA"/>
</dbReference>
<comment type="caution">
    <text evidence="1">The sequence shown here is derived from an EMBL/GenBank/DDBJ whole genome shotgun (WGS) entry which is preliminary data.</text>
</comment>
<dbReference type="Proteomes" id="UP000247417">
    <property type="component" value="Unassembled WGS sequence"/>
</dbReference>
<evidence type="ECO:0000313" key="1">
    <source>
        <dbReference type="EMBL" id="PYD82473.1"/>
    </source>
</evidence>
<accession>A0A318R835</accession>
<dbReference type="RefSeq" id="WP_029329477.1">
    <property type="nucleotide sequence ID" value="NZ_JAHRDU010000015.1"/>
</dbReference>
<gene>
    <name evidence="1" type="ORF">CFR80_06115</name>
</gene>
<name>A0A318R835_9PROT</name>
<proteinExistence type="predicted"/>
<protein>
    <submittedName>
        <fullName evidence="1">Uncharacterized protein</fullName>
    </submittedName>
</protein>
<sequence length="63" mass="7536">MITEDFFEDTIHEEQKKGFWVSPFFKQAMSFKASRKKLCQTAFLRKIQEQFPHAVFCEKTAFP</sequence>
<organism evidence="1 2">
    <name type="scientific">Komagataeibacter oboediens</name>
    <dbReference type="NCBI Taxonomy" id="65958"/>
    <lineage>
        <taxon>Bacteria</taxon>
        <taxon>Pseudomonadati</taxon>
        <taxon>Pseudomonadota</taxon>
        <taxon>Alphaproteobacteria</taxon>
        <taxon>Acetobacterales</taxon>
        <taxon>Acetobacteraceae</taxon>
        <taxon>Komagataeibacter</taxon>
    </lineage>
</organism>
<dbReference type="AlphaFoldDB" id="A0A318R835"/>
<reference evidence="1 2" key="1">
    <citation type="submission" date="2017-07" db="EMBL/GenBank/DDBJ databases">
        <title>A draft genome sequence of Komagataeibacter oboediens LMG 18849.</title>
        <authorList>
            <person name="Skraban J."/>
            <person name="Cleenwerck I."/>
            <person name="Vandamme P."/>
            <person name="Trcek J."/>
        </authorList>
    </citation>
    <scope>NUCLEOTIDE SEQUENCE [LARGE SCALE GENOMIC DNA]</scope>
    <source>
        <strain evidence="1 2">LMG 18849</strain>
    </source>
</reference>